<comment type="caution">
    <text evidence="3">The sequence shown here is derived from an EMBL/GenBank/DDBJ whole genome shotgun (WGS) entry which is preliminary data.</text>
</comment>
<dbReference type="Proteomes" id="UP001331761">
    <property type="component" value="Unassembled WGS sequence"/>
</dbReference>
<evidence type="ECO:0000256" key="1">
    <source>
        <dbReference type="SAM" id="Phobius"/>
    </source>
</evidence>
<dbReference type="EMBL" id="WIXE01002625">
    <property type="protein sequence ID" value="KAK5984653.1"/>
    <property type="molecule type" value="Genomic_DNA"/>
</dbReference>
<organism evidence="3 4">
    <name type="scientific">Trichostrongylus colubriformis</name>
    <name type="common">Black scour worm</name>
    <dbReference type="NCBI Taxonomy" id="6319"/>
    <lineage>
        <taxon>Eukaryota</taxon>
        <taxon>Metazoa</taxon>
        <taxon>Ecdysozoa</taxon>
        <taxon>Nematoda</taxon>
        <taxon>Chromadorea</taxon>
        <taxon>Rhabditida</taxon>
        <taxon>Rhabditina</taxon>
        <taxon>Rhabditomorpha</taxon>
        <taxon>Strongyloidea</taxon>
        <taxon>Trichostrongylidae</taxon>
        <taxon>Trichostrongylus</taxon>
    </lineage>
</organism>
<keyword evidence="4" id="KW-1185">Reference proteome</keyword>
<feature type="transmembrane region" description="Helical" evidence="1">
    <location>
        <begin position="119"/>
        <end position="144"/>
    </location>
</feature>
<reference evidence="3 4" key="1">
    <citation type="submission" date="2019-10" db="EMBL/GenBank/DDBJ databases">
        <title>Assembly and Annotation for the nematode Trichostrongylus colubriformis.</title>
        <authorList>
            <person name="Martin J."/>
        </authorList>
    </citation>
    <scope>NUCLEOTIDE SEQUENCE [LARGE SCALE GENOMIC DNA]</scope>
    <source>
        <strain evidence="3">G859</strain>
        <tissue evidence="3">Whole worm</tissue>
    </source>
</reference>
<feature type="transmembrane region" description="Helical" evidence="1">
    <location>
        <begin position="43"/>
        <end position="63"/>
    </location>
</feature>
<evidence type="ECO:0000259" key="2">
    <source>
        <dbReference type="Pfam" id="PF10328"/>
    </source>
</evidence>
<gene>
    <name evidence="3" type="ORF">GCK32_017995</name>
</gene>
<proteinExistence type="predicted"/>
<dbReference type="SUPFAM" id="SSF81321">
    <property type="entry name" value="Family A G protein-coupled receptor-like"/>
    <property type="match status" value="1"/>
</dbReference>
<evidence type="ECO:0000313" key="4">
    <source>
        <dbReference type="Proteomes" id="UP001331761"/>
    </source>
</evidence>
<feature type="domain" description="7TM GPCR serpentine receptor class x (Srx)" evidence="2">
    <location>
        <begin position="12"/>
        <end position="158"/>
    </location>
</feature>
<dbReference type="AlphaFoldDB" id="A0AAN8GED6"/>
<sequence length="177" mass="20302">MSLDVLVYLNNVIHDIPSYALDRDIFETPQAAYVSIIIRCCQWFGQLFVLLVLSFIHFYAVFFPTHFRAITRSKIFAVNVSILVTGLLLTIPLLTPYCGYAYYVTGDYWAFDMSKSYTYIYWIFNIVLQIASVAVVALVDLIIIWKIYHLRSSSTVSNRNAFSSTVALVSISFYLDI</sequence>
<protein>
    <recommendedName>
        <fullName evidence="2">7TM GPCR serpentine receptor class x (Srx) domain-containing protein</fullName>
    </recommendedName>
</protein>
<dbReference type="Gene3D" id="1.20.1070.10">
    <property type="entry name" value="Rhodopsin 7-helix transmembrane proteins"/>
    <property type="match status" value="1"/>
</dbReference>
<keyword evidence="1" id="KW-0812">Transmembrane</keyword>
<feature type="transmembrane region" description="Helical" evidence="1">
    <location>
        <begin position="75"/>
        <end position="103"/>
    </location>
</feature>
<name>A0AAN8GED6_TRICO</name>
<keyword evidence="1" id="KW-1133">Transmembrane helix</keyword>
<evidence type="ECO:0000313" key="3">
    <source>
        <dbReference type="EMBL" id="KAK5984653.1"/>
    </source>
</evidence>
<dbReference type="InterPro" id="IPR019430">
    <property type="entry name" value="7TM_GPCR_serpentine_rcpt_Srx"/>
</dbReference>
<keyword evidence="1" id="KW-0472">Membrane</keyword>
<dbReference type="Pfam" id="PF10328">
    <property type="entry name" value="7TM_GPCR_Srx"/>
    <property type="match status" value="1"/>
</dbReference>
<accession>A0AAN8GED6</accession>